<gene>
    <name evidence="3" type="primary">LOC117648667</name>
</gene>
<dbReference type="RefSeq" id="XP_034247212.1">
    <property type="nucleotide sequence ID" value="XM_034391321.1"/>
</dbReference>
<dbReference type="Proteomes" id="UP000515158">
    <property type="component" value="Unplaced"/>
</dbReference>
<feature type="signal peptide" evidence="1">
    <location>
        <begin position="1"/>
        <end position="19"/>
    </location>
</feature>
<keyword evidence="2" id="KW-1185">Reference proteome</keyword>
<dbReference type="GeneID" id="117648667"/>
<evidence type="ECO:0000313" key="2">
    <source>
        <dbReference type="Proteomes" id="UP000515158"/>
    </source>
</evidence>
<dbReference type="AlphaFoldDB" id="A0A6P8ZD74"/>
<dbReference type="PANTHER" id="PTHR11257:SF12">
    <property type="entry name" value="EJACULATORY BULB-SPECIFIC PROTEIN 3-RELATED"/>
    <property type="match status" value="1"/>
</dbReference>
<proteinExistence type="predicted"/>
<organism evidence="3">
    <name type="scientific">Thrips palmi</name>
    <name type="common">Melon thrips</name>
    <dbReference type="NCBI Taxonomy" id="161013"/>
    <lineage>
        <taxon>Eukaryota</taxon>
        <taxon>Metazoa</taxon>
        <taxon>Ecdysozoa</taxon>
        <taxon>Arthropoda</taxon>
        <taxon>Hexapoda</taxon>
        <taxon>Insecta</taxon>
        <taxon>Pterygota</taxon>
        <taxon>Neoptera</taxon>
        <taxon>Paraneoptera</taxon>
        <taxon>Thysanoptera</taxon>
        <taxon>Terebrantia</taxon>
        <taxon>Thripoidea</taxon>
        <taxon>Thripidae</taxon>
        <taxon>Thrips</taxon>
    </lineage>
</organism>
<dbReference type="InterPro" id="IPR005055">
    <property type="entry name" value="A10/PebIII"/>
</dbReference>
<dbReference type="Gene3D" id="1.10.2080.10">
    <property type="entry name" value="Insect odorant-binding protein A10/Ejaculatory bulb-specific protein 3"/>
    <property type="match status" value="1"/>
</dbReference>
<dbReference type="InterPro" id="IPR036682">
    <property type="entry name" value="OS_D_A10/PebIII_sf"/>
</dbReference>
<accession>A0A6P8ZD74</accession>
<dbReference type="OrthoDB" id="6344725at2759"/>
<evidence type="ECO:0000256" key="1">
    <source>
        <dbReference type="SAM" id="SignalP"/>
    </source>
</evidence>
<dbReference type="KEGG" id="tpal:117648667"/>
<feature type="chain" id="PRO_5028455616" evidence="1">
    <location>
        <begin position="20"/>
        <end position="136"/>
    </location>
</feature>
<evidence type="ECO:0000313" key="3">
    <source>
        <dbReference type="RefSeq" id="XP_034247212.1"/>
    </source>
</evidence>
<dbReference type="InParanoid" id="A0A6P8ZD74"/>
<keyword evidence="1" id="KW-0732">Signal</keyword>
<sequence>MCSLKVCVLLVAALAAATAQEAKPTYSTRYDNIDLEEILRSERLLKNYFNCLMETGPCTPDGLELRKILPDALKNKCNACTPKQQAGTERVIRFLIEMHPQEFLKLEKKYDPSGVYRVEYQAEAEKRGIHLPAPLP</sequence>
<protein>
    <submittedName>
        <fullName evidence="3">Ejaculatory bulb-specific protein 3-like</fullName>
    </submittedName>
</protein>
<dbReference type="SUPFAM" id="SSF100910">
    <property type="entry name" value="Chemosensory protein Csp2"/>
    <property type="match status" value="1"/>
</dbReference>
<dbReference type="PANTHER" id="PTHR11257">
    <property type="entry name" value="CHEMOSENSORY PROTEIN-RELATED"/>
    <property type="match status" value="1"/>
</dbReference>
<reference evidence="3" key="1">
    <citation type="submission" date="2025-08" db="UniProtKB">
        <authorList>
            <consortium name="RefSeq"/>
        </authorList>
    </citation>
    <scope>IDENTIFICATION</scope>
    <source>
        <tissue evidence="3">Total insect</tissue>
    </source>
</reference>
<name>A0A6P8ZD74_THRPL</name>
<dbReference type="Pfam" id="PF03392">
    <property type="entry name" value="OS-D"/>
    <property type="match status" value="1"/>
</dbReference>